<name>A0A9Q1MS55_9SOLA</name>
<reference evidence="3" key="1">
    <citation type="journal article" date="2023" name="Proc. Natl. Acad. Sci. U.S.A.">
        <title>Genomic and structural basis for evolution of tropane alkaloid biosynthesis.</title>
        <authorList>
            <person name="Wanga Y.-J."/>
            <person name="Taina T."/>
            <person name="Yua J.-Y."/>
            <person name="Lia J."/>
            <person name="Xua B."/>
            <person name="Chenc J."/>
            <person name="D'Auriad J.C."/>
            <person name="Huanga J.-P."/>
            <person name="Huanga S.-X."/>
        </authorList>
    </citation>
    <scope>NUCLEOTIDE SEQUENCE [LARGE SCALE GENOMIC DNA]</scope>
    <source>
        <strain evidence="3">cv. KIB-2019</strain>
    </source>
</reference>
<dbReference type="EMBL" id="JAJAGQ010000003">
    <property type="protein sequence ID" value="KAJ8567575.1"/>
    <property type="molecule type" value="Genomic_DNA"/>
</dbReference>
<keyword evidence="3" id="KW-1185">Reference proteome</keyword>
<evidence type="ECO:0000313" key="2">
    <source>
        <dbReference type="EMBL" id="KAJ8567575.1"/>
    </source>
</evidence>
<evidence type="ECO:0000256" key="1">
    <source>
        <dbReference type="SAM" id="MobiDB-lite"/>
    </source>
</evidence>
<protein>
    <submittedName>
        <fullName evidence="2">Uncharacterized protein</fullName>
    </submittedName>
</protein>
<sequence length="143" mass="15335">MVETRMSTNATAGQSSVTTSETSLISIPVETSLSTPNAAALSTFTVKSHKGIEVGVHYAQSPPPNAFGHYSEQVNDDQLVPETQQSQPRDNVSVKKTPGITSPKPLQSKVQGINLEVQFWNSCPAVNVPLQVKESPPNYSTVN</sequence>
<evidence type="ECO:0000313" key="3">
    <source>
        <dbReference type="Proteomes" id="UP001152561"/>
    </source>
</evidence>
<gene>
    <name evidence="2" type="ORF">K7X08_019783</name>
</gene>
<dbReference type="AlphaFoldDB" id="A0A9Q1MS55"/>
<feature type="region of interest" description="Disordered" evidence="1">
    <location>
        <begin position="82"/>
        <end position="106"/>
    </location>
</feature>
<organism evidence="2 3">
    <name type="scientific">Anisodus acutangulus</name>
    <dbReference type="NCBI Taxonomy" id="402998"/>
    <lineage>
        <taxon>Eukaryota</taxon>
        <taxon>Viridiplantae</taxon>
        <taxon>Streptophyta</taxon>
        <taxon>Embryophyta</taxon>
        <taxon>Tracheophyta</taxon>
        <taxon>Spermatophyta</taxon>
        <taxon>Magnoliopsida</taxon>
        <taxon>eudicotyledons</taxon>
        <taxon>Gunneridae</taxon>
        <taxon>Pentapetalae</taxon>
        <taxon>asterids</taxon>
        <taxon>lamiids</taxon>
        <taxon>Solanales</taxon>
        <taxon>Solanaceae</taxon>
        <taxon>Solanoideae</taxon>
        <taxon>Hyoscyameae</taxon>
        <taxon>Anisodus</taxon>
    </lineage>
</organism>
<feature type="region of interest" description="Disordered" evidence="1">
    <location>
        <begin position="1"/>
        <end position="21"/>
    </location>
</feature>
<comment type="caution">
    <text evidence="2">The sequence shown here is derived from an EMBL/GenBank/DDBJ whole genome shotgun (WGS) entry which is preliminary data.</text>
</comment>
<proteinExistence type="predicted"/>
<accession>A0A9Q1MS55</accession>
<dbReference type="Proteomes" id="UP001152561">
    <property type="component" value="Unassembled WGS sequence"/>
</dbReference>